<organism evidence="2 3">
    <name type="scientific">Pacificimonas aurantium</name>
    <dbReference type="NCBI Taxonomy" id="1250540"/>
    <lineage>
        <taxon>Bacteria</taxon>
        <taxon>Pseudomonadati</taxon>
        <taxon>Pseudomonadota</taxon>
        <taxon>Alphaproteobacteria</taxon>
        <taxon>Sphingomonadales</taxon>
        <taxon>Sphingosinicellaceae</taxon>
        <taxon>Pacificimonas</taxon>
    </lineage>
</organism>
<dbReference type="EMBL" id="JAGSGB010000004">
    <property type="protein sequence ID" value="MBZ6380016.1"/>
    <property type="molecule type" value="Genomic_DNA"/>
</dbReference>
<feature type="chain" id="PRO_5046504753" description="Secreted protein" evidence="1">
    <location>
        <begin position="22"/>
        <end position="45"/>
    </location>
</feature>
<protein>
    <recommendedName>
        <fullName evidence="4">Secreted protein</fullName>
    </recommendedName>
</protein>
<name>A0ABS7WNP3_9SPHN</name>
<dbReference type="Proteomes" id="UP000824621">
    <property type="component" value="Unassembled WGS sequence"/>
</dbReference>
<evidence type="ECO:0000313" key="3">
    <source>
        <dbReference type="Proteomes" id="UP000824621"/>
    </source>
</evidence>
<keyword evidence="1" id="KW-0732">Signal</keyword>
<dbReference type="RefSeq" id="WP_172406291.1">
    <property type="nucleotide sequence ID" value="NZ_JAGSGB010000004.1"/>
</dbReference>
<gene>
    <name evidence="2" type="ORF">KCN53_15425</name>
</gene>
<evidence type="ECO:0008006" key="4">
    <source>
        <dbReference type="Google" id="ProtNLM"/>
    </source>
</evidence>
<reference evidence="2 3" key="1">
    <citation type="submission" date="2021-04" db="EMBL/GenBank/DDBJ databases">
        <authorList>
            <person name="Pira H."/>
            <person name="Risdian C."/>
            <person name="Wink J."/>
        </authorList>
    </citation>
    <scope>NUCLEOTIDE SEQUENCE [LARGE SCALE GENOMIC DNA]</scope>
    <source>
        <strain evidence="2 3">DSM 107782</strain>
    </source>
</reference>
<keyword evidence="3" id="KW-1185">Reference proteome</keyword>
<sequence length="45" mass="4248">MTKMKTAVSGAALSLTVAALAALPAKAGVAICACVGGVCVCVVIN</sequence>
<accession>A0ABS7WNP3</accession>
<comment type="caution">
    <text evidence="2">The sequence shown here is derived from an EMBL/GenBank/DDBJ whole genome shotgun (WGS) entry which is preliminary data.</text>
</comment>
<proteinExistence type="predicted"/>
<feature type="signal peptide" evidence="1">
    <location>
        <begin position="1"/>
        <end position="21"/>
    </location>
</feature>
<evidence type="ECO:0000313" key="2">
    <source>
        <dbReference type="EMBL" id="MBZ6380016.1"/>
    </source>
</evidence>
<evidence type="ECO:0000256" key="1">
    <source>
        <dbReference type="SAM" id="SignalP"/>
    </source>
</evidence>